<evidence type="ECO:0000256" key="9">
    <source>
        <dbReference type="ARBA" id="ARBA00029627"/>
    </source>
</evidence>
<evidence type="ECO:0000256" key="10">
    <source>
        <dbReference type="SAM" id="MobiDB-lite"/>
    </source>
</evidence>
<keyword evidence="8" id="KW-1015">Disulfide bond</keyword>
<dbReference type="GO" id="GO:0005576">
    <property type="term" value="C:extracellular region"/>
    <property type="evidence" value="ECO:0007669"/>
    <property type="project" value="UniProtKB-SubCell"/>
</dbReference>
<keyword evidence="6" id="KW-0597">Phosphoprotein</keyword>
<evidence type="ECO:0000256" key="2">
    <source>
        <dbReference type="ARBA" id="ARBA00004613"/>
    </source>
</evidence>
<evidence type="ECO:0000256" key="5">
    <source>
        <dbReference type="ARBA" id="ARBA00022525"/>
    </source>
</evidence>
<evidence type="ECO:0000256" key="1">
    <source>
        <dbReference type="ARBA" id="ARBA00002371"/>
    </source>
</evidence>
<dbReference type="InterPro" id="IPR010892">
    <property type="entry name" value="Spp-24"/>
</dbReference>
<dbReference type="InterPro" id="IPR046350">
    <property type="entry name" value="Cystatin_sf"/>
</dbReference>
<feature type="compositionally biased region" description="Low complexity" evidence="10">
    <location>
        <begin position="127"/>
        <end position="138"/>
    </location>
</feature>
<evidence type="ECO:0000313" key="13">
    <source>
        <dbReference type="Proteomes" id="UP000694397"/>
    </source>
</evidence>
<dbReference type="Gene3D" id="3.10.450.10">
    <property type="match status" value="1"/>
</dbReference>
<evidence type="ECO:0000256" key="6">
    <source>
        <dbReference type="ARBA" id="ARBA00022553"/>
    </source>
</evidence>
<keyword evidence="13" id="KW-1185">Reference proteome</keyword>
<dbReference type="Ensembl" id="ENSSFOT00015071031.1">
    <property type="protein sequence ID" value="ENSSFOP00015059272.1"/>
    <property type="gene ID" value="ENSSFOG00015026680.1"/>
</dbReference>
<feature type="signal peptide" evidence="11">
    <location>
        <begin position="1"/>
        <end position="18"/>
    </location>
</feature>
<evidence type="ECO:0000256" key="4">
    <source>
        <dbReference type="ARBA" id="ARBA00020365"/>
    </source>
</evidence>
<accession>A0A8C9TZY5</accession>
<dbReference type="Pfam" id="PF07448">
    <property type="entry name" value="Spp-24"/>
    <property type="match status" value="1"/>
</dbReference>
<feature type="chain" id="PRO_5034483504" description="Secreted phosphoprotein 24" evidence="11">
    <location>
        <begin position="19"/>
        <end position="182"/>
    </location>
</feature>
<dbReference type="Proteomes" id="UP000694397">
    <property type="component" value="Chromosome 12"/>
</dbReference>
<keyword evidence="7 11" id="KW-0732">Signal</keyword>
<organism evidence="12 13">
    <name type="scientific">Scleropages formosus</name>
    <name type="common">Asian bonytongue</name>
    <name type="synonym">Osteoglossum formosum</name>
    <dbReference type="NCBI Taxonomy" id="113540"/>
    <lineage>
        <taxon>Eukaryota</taxon>
        <taxon>Metazoa</taxon>
        <taxon>Chordata</taxon>
        <taxon>Craniata</taxon>
        <taxon>Vertebrata</taxon>
        <taxon>Euteleostomi</taxon>
        <taxon>Actinopterygii</taxon>
        <taxon>Neopterygii</taxon>
        <taxon>Teleostei</taxon>
        <taxon>Osteoglossocephala</taxon>
        <taxon>Osteoglossomorpha</taxon>
        <taxon>Osteoglossiformes</taxon>
        <taxon>Osteoglossidae</taxon>
        <taxon>Scleropages</taxon>
    </lineage>
</organism>
<gene>
    <name evidence="12" type="primary">spp2</name>
</gene>
<keyword evidence="5" id="KW-0964">Secreted</keyword>
<comment type="function">
    <text evidence="1">Could coordinate an aspect of bone turnover.</text>
</comment>
<evidence type="ECO:0000256" key="8">
    <source>
        <dbReference type="ARBA" id="ARBA00023157"/>
    </source>
</evidence>
<dbReference type="GeneTree" id="ENSGT00390000009001"/>
<dbReference type="PANTHER" id="PTHR15444:SF4">
    <property type="entry name" value="SECRETED PHOSPHOPROTEIN 24"/>
    <property type="match status" value="1"/>
</dbReference>
<name>A0A8C9TZY5_SCLFO</name>
<evidence type="ECO:0000256" key="3">
    <source>
        <dbReference type="ARBA" id="ARBA00008576"/>
    </source>
</evidence>
<dbReference type="GO" id="GO:0046849">
    <property type="term" value="P:bone remodeling"/>
    <property type="evidence" value="ECO:0007669"/>
    <property type="project" value="InterPro"/>
</dbReference>
<feature type="region of interest" description="Disordered" evidence="10">
    <location>
        <begin position="127"/>
        <end position="182"/>
    </location>
</feature>
<dbReference type="AlphaFoldDB" id="A0A8C9TZY5"/>
<evidence type="ECO:0000256" key="7">
    <source>
        <dbReference type="ARBA" id="ARBA00022729"/>
    </source>
</evidence>
<evidence type="ECO:0000256" key="11">
    <source>
        <dbReference type="SAM" id="SignalP"/>
    </source>
</evidence>
<reference evidence="12" key="3">
    <citation type="submission" date="2025-09" db="UniProtKB">
        <authorList>
            <consortium name="Ensembl"/>
        </authorList>
    </citation>
    <scope>IDENTIFICATION</scope>
</reference>
<reference evidence="12 13" key="1">
    <citation type="submission" date="2019-04" db="EMBL/GenBank/DDBJ databases">
        <authorList>
            <consortium name="Wellcome Sanger Institute Data Sharing"/>
        </authorList>
    </citation>
    <scope>NUCLEOTIDE SEQUENCE [LARGE SCALE GENOMIC DNA]</scope>
</reference>
<protein>
    <recommendedName>
        <fullName evidence="4">Secreted phosphoprotein 24</fullName>
    </recommendedName>
    <alternativeName>
        <fullName evidence="9">Secreted phosphoprotein 2</fullName>
    </alternativeName>
</protein>
<sequence>MKLTVLVLVLLQGLCCSGFPLFQPGIVAMARQALGASLRHVNNLTAGTNLYGVTYSSIKRIIPIGLSSYDMILKFGVRETVCPKSRTADPETCNFRRGHFVSAASCSSRVRLTADVSELVFVRCGSASSSSSESSSEEVFMALPSTGSRTPHENGGEAPPLWSDLPATQGGVGHMDENNFLE</sequence>
<dbReference type="KEGG" id="sfm:108920651"/>
<proteinExistence type="inferred from homology"/>
<comment type="similarity">
    <text evidence="3">Belongs to the SPP2 family.</text>
</comment>
<reference evidence="12" key="2">
    <citation type="submission" date="2025-08" db="UniProtKB">
        <authorList>
            <consortium name="Ensembl"/>
        </authorList>
    </citation>
    <scope>IDENTIFICATION</scope>
</reference>
<dbReference type="SUPFAM" id="SSF54403">
    <property type="entry name" value="Cystatin/monellin"/>
    <property type="match status" value="1"/>
</dbReference>
<evidence type="ECO:0000313" key="12">
    <source>
        <dbReference type="Ensembl" id="ENSSFOP00015059272.1"/>
    </source>
</evidence>
<dbReference type="PANTHER" id="PTHR15444">
    <property type="entry name" value="SECRETED PHOSPHOPROTEIN 24"/>
    <property type="match status" value="1"/>
</dbReference>
<dbReference type="OrthoDB" id="9944258at2759"/>
<comment type="subcellular location">
    <subcellularLocation>
        <location evidence="2">Secreted</location>
    </subcellularLocation>
</comment>